<keyword evidence="2" id="KW-1133">Transmembrane helix</keyword>
<feature type="transmembrane region" description="Helical" evidence="2">
    <location>
        <begin position="48"/>
        <end position="68"/>
    </location>
</feature>
<feature type="compositionally biased region" description="Polar residues" evidence="1">
    <location>
        <begin position="24"/>
        <end position="39"/>
    </location>
</feature>
<organism evidence="3 4">
    <name type="scientific">Nesterenkonia alkaliphila</name>
    <dbReference type="NCBI Taxonomy" id="1463631"/>
    <lineage>
        <taxon>Bacteria</taxon>
        <taxon>Bacillati</taxon>
        <taxon>Actinomycetota</taxon>
        <taxon>Actinomycetes</taxon>
        <taxon>Micrococcales</taxon>
        <taxon>Micrococcaceae</taxon>
        <taxon>Nesterenkonia</taxon>
    </lineage>
</organism>
<evidence type="ECO:0000313" key="3">
    <source>
        <dbReference type="EMBL" id="MVT24824.1"/>
    </source>
</evidence>
<comment type="caution">
    <text evidence="3">The sequence shown here is derived from an EMBL/GenBank/DDBJ whole genome shotgun (WGS) entry which is preliminary data.</text>
</comment>
<dbReference type="Pfam" id="PF14030">
    <property type="entry name" value="DUF4245"/>
    <property type="match status" value="1"/>
</dbReference>
<dbReference type="InterPro" id="IPR025339">
    <property type="entry name" value="DUF4245"/>
</dbReference>
<feature type="region of interest" description="Disordered" evidence="1">
    <location>
        <begin position="1"/>
        <end position="39"/>
    </location>
</feature>
<evidence type="ECO:0000256" key="1">
    <source>
        <dbReference type="SAM" id="MobiDB-lite"/>
    </source>
</evidence>
<dbReference type="Proteomes" id="UP000460157">
    <property type="component" value="Unassembled WGS sequence"/>
</dbReference>
<protein>
    <submittedName>
        <fullName evidence="3">DUF4245 family protein</fullName>
    </submittedName>
</protein>
<accession>A0A7K1UEL1</accession>
<gene>
    <name evidence="3" type="ORF">GNZ21_00350</name>
</gene>
<name>A0A7K1UEL1_9MICC</name>
<evidence type="ECO:0000313" key="4">
    <source>
        <dbReference type="Proteomes" id="UP000460157"/>
    </source>
</evidence>
<dbReference type="EMBL" id="WRPM01000004">
    <property type="protein sequence ID" value="MVT24824.1"/>
    <property type="molecule type" value="Genomic_DNA"/>
</dbReference>
<keyword evidence="2" id="KW-0812">Transmembrane</keyword>
<proteinExistence type="predicted"/>
<evidence type="ECO:0000256" key="2">
    <source>
        <dbReference type="SAM" id="Phobius"/>
    </source>
</evidence>
<feature type="compositionally biased region" description="Low complexity" evidence="1">
    <location>
        <begin position="1"/>
        <end position="23"/>
    </location>
</feature>
<reference evidence="3 4" key="1">
    <citation type="submission" date="2019-12" db="EMBL/GenBank/DDBJ databases">
        <title>Nesterenkonia muleiensis sp. nov., a novel actinobacterium isolated from sap of Populus euphratica.</title>
        <authorList>
            <person name="Wang R."/>
        </authorList>
    </citation>
    <scope>NUCLEOTIDE SEQUENCE [LARGE SCALE GENOMIC DNA]</scope>
    <source>
        <strain evidence="3 4">F10</strain>
    </source>
</reference>
<sequence length="237" mass="25869">MERVSQQAPEQAPHQPPEQAAEQTSGQATGQTPVQITQSQASRLRTPLMGMVITMAVLCGILAVMWFANPEPNTPYTRDEDVQEAAVGANSITEYSPISPEVPEGWTANYARWDTRAEHSVDVWEVGYTTNEVNFVGFAQTDEATAGWVNSETNLANPTGTRTISGLEFETREASGRQYFVLEAENNHIDGTTVVISSDAEPEELQAGLQAIIDSIGAELPEPTEEDAEWTEITDEP</sequence>
<dbReference type="AlphaFoldDB" id="A0A7K1UEL1"/>
<keyword evidence="2" id="KW-0472">Membrane</keyword>
<keyword evidence="4" id="KW-1185">Reference proteome</keyword>